<feature type="transmembrane region" description="Helical" evidence="6">
    <location>
        <begin position="213"/>
        <end position="234"/>
    </location>
</feature>
<protein>
    <submittedName>
        <fullName evidence="8">MFS transporter</fullName>
    </submittedName>
</protein>
<dbReference type="AlphaFoldDB" id="A0A2N3KX66"/>
<dbReference type="Proteomes" id="UP000233597">
    <property type="component" value="Unassembled WGS sequence"/>
</dbReference>
<feature type="transmembrane region" description="Helical" evidence="6">
    <location>
        <begin position="170"/>
        <end position="193"/>
    </location>
</feature>
<dbReference type="CDD" id="cd17324">
    <property type="entry name" value="MFS_NepI_like"/>
    <property type="match status" value="1"/>
</dbReference>
<evidence type="ECO:0000256" key="5">
    <source>
        <dbReference type="ARBA" id="ARBA00023136"/>
    </source>
</evidence>
<dbReference type="SUPFAM" id="SSF103473">
    <property type="entry name" value="MFS general substrate transporter"/>
    <property type="match status" value="1"/>
</dbReference>
<keyword evidence="5 6" id="KW-0472">Membrane</keyword>
<feature type="transmembrane region" description="Helical" evidence="6">
    <location>
        <begin position="337"/>
        <end position="362"/>
    </location>
</feature>
<evidence type="ECO:0000259" key="7">
    <source>
        <dbReference type="PROSITE" id="PS50850"/>
    </source>
</evidence>
<name>A0A2N3KX66_9PROT</name>
<feature type="transmembrane region" description="Helical" evidence="6">
    <location>
        <begin position="107"/>
        <end position="128"/>
    </location>
</feature>
<dbReference type="OrthoDB" id="9812189at2"/>
<dbReference type="GO" id="GO:0005886">
    <property type="term" value="C:plasma membrane"/>
    <property type="evidence" value="ECO:0007669"/>
    <property type="project" value="UniProtKB-SubCell"/>
</dbReference>
<feature type="transmembrane region" description="Helical" evidence="6">
    <location>
        <begin position="52"/>
        <end position="70"/>
    </location>
</feature>
<feature type="domain" description="Major facilitator superfamily (MFS) profile" evidence="7">
    <location>
        <begin position="16"/>
        <end position="390"/>
    </location>
</feature>
<dbReference type="InterPro" id="IPR036259">
    <property type="entry name" value="MFS_trans_sf"/>
</dbReference>
<feature type="transmembrane region" description="Helical" evidence="6">
    <location>
        <begin position="368"/>
        <end position="385"/>
    </location>
</feature>
<dbReference type="PANTHER" id="PTHR43124">
    <property type="entry name" value="PURINE EFFLUX PUMP PBUE"/>
    <property type="match status" value="1"/>
</dbReference>
<proteinExistence type="predicted"/>
<feature type="transmembrane region" description="Helical" evidence="6">
    <location>
        <begin position="275"/>
        <end position="294"/>
    </location>
</feature>
<dbReference type="PROSITE" id="PS50850">
    <property type="entry name" value="MFS"/>
    <property type="match status" value="1"/>
</dbReference>
<feature type="transmembrane region" description="Helical" evidence="6">
    <location>
        <begin position="12"/>
        <end position="32"/>
    </location>
</feature>
<evidence type="ECO:0000313" key="9">
    <source>
        <dbReference type="Proteomes" id="UP000233597"/>
    </source>
</evidence>
<feature type="transmembrane region" description="Helical" evidence="6">
    <location>
        <begin position="246"/>
        <end position="268"/>
    </location>
</feature>
<dbReference type="PANTHER" id="PTHR43124:SF5">
    <property type="entry name" value="PURINE RIBONUCLEOSIDE EFFLUX PUMP NEPI"/>
    <property type="match status" value="1"/>
</dbReference>
<feature type="transmembrane region" description="Helical" evidence="6">
    <location>
        <begin position="82"/>
        <end position="101"/>
    </location>
</feature>
<evidence type="ECO:0000256" key="2">
    <source>
        <dbReference type="ARBA" id="ARBA00022475"/>
    </source>
</evidence>
<sequence>MSAGHDKPLEIANWSAIYAMSLCSFVLVASEFMPVSLLSPMASSLALSEGEAGRTIAASGFLAVLTSLSIGRLTRAMSRQNVLLLLTCLLVVSGSRVASAASYPMLMVGRALLGVAIGGFWSMSAAVAMRLVPVRDVPRALAIVNGGNAIAMTVAAPIGSFLGGWIGWRGAFWCLVPLGVLAVVWQICSLPQLPPERKEHAKGVVALLRFPPVLVGLVTVALLFIGQFVLFTYLRPFLEQVTGVSITWLSTLLLVLGASGFVGTILVGRIVAGRVFQLLAILPLVMAVAAFALSGLGASLPFTVCLLAIWGFTATAAPVVWWTWLARTVPENAEAGGGLLVAVIQVAITVGATMGGVIFDALGAVPDFIFSGIILCVAAAAAVFLKRFQTRFARHREIVLKFD</sequence>
<comment type="subcellular location">
    <subcellularLocation>
        <location evidence="1">Cell membrane</location>
        <topology evidence="1">Multi-pass membrane protein</topology>
    </subcellularLocation>
</comment>
<evidence type="ECO:0000256" key="3">
    <source>
        <dbReference type="ARBA" id="ARBA00022692"/>
    </source>
</evidence>
<organism evidence="8 9">
    <name type="scientific">Thalassospira marina</name>
    <dbReference type="NCBI Taxonomy" id="2048283"/>
    <lineage>
        <taxon>Bacteria</taxon>
        <taxon>Pseudomonadati</taxon>
        <taxon>Pseudomonadota</taxon>
        <taxon>Alphaproteobacteria</taxon>
        <taxon>Rhodospirillales</taxon>
        <taxon>Thalassospiraceae</taxon>
        <taxon>Thalassospira</taxon>
    </lineage>
</organism>
<reference evidence="8 9" key="1">
    <citation type="submission" date="2017-09" db="EMBL/GenBank/DDBJ databases">
        <title>Biodiversity and function of Thalassospira species in the particle-attached aromatic-hydrocarbon-degrading consortia from the surface seawater of the South China Sea.</title>
        <authorList>
            <person name="Dong C."/>
            <person name="Liu R."/>
            <person name="Shao Z."/>
        </authorList>
    </citation>
    <scope>NUCLEOTIDE SEQUENCE [LARGE SCALE GENOMIC DNA]</scope>
    <source>
        <strain evidence="8 9">CSC1P2</strain>
    </source>
</reference>
<evidence type="ECO:0000256" key="1">
    <source>
        <dbReference type="ARBA" id="ARBA00004651"/>
    </source>
</evidence>
<feature type="transmembrane region" description="Helical" evidence="6">
    <location>
        <begin position="300"/>
        <end position="325"/>
    </location>
</feature>
<dbReference type="InterPro" id="IPR011701">
    <property type="entry name" value="MFS"/>
</dbReference>
<keyword evidence="3 6" id="KW-0812">Transmembrane</keyword>
<dbReference type="InterPro" id="IPR050189">
    <property type="entry name" value="MFS_Efflux_Transporters"/>
</dbReference>
<dbReference type="InterPro" id="IPR020846">
    <property type="entry name" value="MFS_dom"/>
</dbReference>
<dbReference type="Pfam" id="PF07690">
    <property type="entry name" value="MFS_1"/>
    <property type="match status" value="1"/>
</dbReference>
<dbReference type="GO" id="GO:0022857">
    <property type="term" value="F:transmembrane transporter activity"/>
    <property type="evidence" value="ECO:0007669"/>
    <property type="project" value="InterPro"/>
</dbReference>
<comment type="caution">
    <text evidence="8">The sequence shown here is derived from an EMBL/GenBank/DDBJ whole genome shotgun (WGS) entry which is preliminary data.</text>
</comment>
<keyword evidence="2" id="KW-1003">Cell membrane</keyword>
<evidence type="ECO:0000313" key="8">
    <source>
        <dbReference type="EMBL" id="PKR55171.1"/>
    </source>
</evidence>
<dbReference type="Gene3D" id="1.20.1250.20">
    <property type="entry name" value="MFS general substrate transporter like domains"/>
    <property type="match status" value="1"/>
</dbReference>
<dbReference type="EMBL" id="NWTK01000003">
    <property type="protein sequence ID" value="PKR55171.1"/>
    <property type="molecule type" value="Genomic_DNA"/>
</dbReference>
<keyword evidence="4 6" id="KW-1133">Transmembrane helix</keyword>
<accession>A0A2N3KX66</accession>
<evidence type="ECO:0000256" key="4">
    <source>
        <dbReference type="ARBA" id="ARBA00022989"/>
    </source>
</evidence>
<gene>
    <name evidence="8" type="ORF">COO20_06140</name>
</gene>
<feature type="transmembrane region" description="Helical" evidence="6">
    <location>
        <begin position="140"/>
        <end position="164"/>
    </location>
</feature>
<evidence type="ECO:0000256" key="6">
    <source>
        <dbReference type="SAM" id="Phobius"/>
    </source>
</evidence>